<dbReference type="Pfam" id="PF05904">
    <property type="entry name" value="DUF863"/>
    <property type="match status" value="1"/>
</dbReference>
<feature type="region of interest" description="Disordered" evidence="1">
    <location>
        <begin position="1026"/>
        <end position="1050"/>
    </location>
</feature>
<dbReference type="InParanoid" id="A0A2R6P401"/>
<keyword evidence="3" id="KW-1185">Reference proteome</keyword>
<evidence type="ECO:0000313" key="3">
    <source>
        <dbReference type="Proteomes" id="UP000241394"/>
    </source>
</evidence>
<accession>A0A2R6P401</accession>
<dbReference type="InterPro" id="IPR008581">
    <property type="entry name" value="DUF863_pln"/>
</dbReference>
<sequence length="1050" mass="115911">MGTKVHCKSYLPGYCSMRDLNEDYSSSNWPLFYGDKPLADGKYYNSLLPRNVTNAYPGDDKDALKQTMLEHEAVFKHQVFELHRLYKIQRDMMDEIGRKEPHEHRILMETSSSSSPLVSHMPSNDAWKWHKTNFSLVNSEMITSPLSCTKGNGSKVGRIPSQSGCSSKDCEILEFRPSKARKKLFDLQLPPDQYIDTEEGEQALDNKTPDIEKYPPKINDKITSESSVKLNFGGVTKIDCDGDGSRFGSCLRNSVGFADLNEPIQVEEAALPGSVGFIGGAVCHAETKDLDGAAKSKSHFLLGLSKEVLQNSQHRSSNWTSSKLHIENRRVGREWLPYMLETGHSKTHPNSSHQGLQSDKSFIASQLMHATLDKVHQPLGILSSDHSRGDLGRERTVDGLGFSARSRDLSCSNYLEPVLVSHLSNPNPLVHASDLDNAWSHSISTSGKPNSSLTQKLLSSQAQPLFNSLDTLSKCSQASADSHEIFKNKWHLNSSSGSKPVYGSCLPTNCNGFYHGSSSGSKDVSTWLPSAGFHYFNCNKYDKVTSERSINYGARSFLKGSHVIDISDDDRKCEGHLEVFPWLKAKPANNMNEGTSTRRDSNSSELSFLQAASNQFSSRSETVKASNQLFTQKITVPACDNDVGAKRNGVGDCRVNGKIFGFPIFANPCTPKTKSSSVVSASASIQCPTRQEDIKSERKNGLIDINLACDPESGTQIAAEVVVVEKGRDKKVANFRTLIDLNACASEDEVKLSSSIASTSVNVKIAVEINLEVPAIPETEEDILPVEDKKQHEVEQPQDEAVKIAADIIVAISSSDHRNRVEETTCNRSEVPSEDSLLWFVEVVSSFVNNLESKFGTVSRSKHSGYINLSLSNEIDDFEAMTLNLTEVTEEEYMPKPLVPEILGVEETGTISLLNRPRRGQARRGRPRRDFQRDILPGLASLSRHEVTEDLQTFGGLMRATGHVWYSGLTRRNGTRNGGAARGRRRSVVDTDATATATVTASTVYTPLIHQLNNIEVGLEERTLTGWGKTPRRPRRQRCPAGNPPSILLT</sequence>
<dbReference type="OMA" id="NEFAYGH"/>
<reference evidence="3" key="2">
    <citation type="journal article" date="2018" name="BMC Genomics">
        <title>A manually annotated Actinidia chinensis var. chinensis (kiwifruit) genome highlights the challenges associated with draft genomes and gene prediction in plants.</title>
        <authorList>
            <person name="Pilkington S.M."/>
            <person name="Crowhurst R."/>
            <person name="Hilario E."/>
            <person name="Nardozza S."/>
            <person name="Fraser L."/>
            <person name="Peng Y."/>
            <person name="Gunaseelan K."/>
            <person name="Simpson R."/>
            <person name="Tahir J."/>
            <person name="Deroles S.C."/>
            <person name="Templeton K."/>
            <person name="Luo Z."/>
            <person name="Davy M."/>
            <person name="Cheng C."/>
            <person name="McNeilage M."/>
            <person name="Scaglione D."/>
            <person name="Liu Y."/>
            <person name="Zhang Q."/>
            <person name="Datson P."/>
            <person name="De Silva N."/>
            <person name="Gardiner S.E."/>
            <person name="Bassett H."/>
            <person name="Chagne D."/>
            <person name="McCallum J."/>
            <person name="Dzierzon H."/>
            <person name="Deng C."/>
            <person name="Wang Y.Y."/>
            <person name="Barron L."/>
            <person name="Manako K."/>
            <person name="Bowen J."/>
            <person name="Foster T.M."/>
            <person name="Erridge Z.A."/>
            <person name="Tiffin H."/>
            <person name="Waite C.N."/>
            <person name="Davies K.M."/>
            <person name="Grierson E.P."/>
            <person name="Laing W.A."/>
            <person name="Kirk R."/>
            <person name="Chen X."/>
            <person name="Wood M."/>
            <person name="Montefiori M."/>
            <person name="Brummell D.A."/>
            <person name="Schwinn K.E."/>
            <person name="Catanach A."/>
            <person name="Fullerton C."/>
            <person name="Li D."/>
            <person name="Meiyalaghan S."/>
            <person name="Nieuwenhuizen N."/>
            <person name="Read N."/>
            <person name="Prakash R."/>
            <person name="Hunter D."/>
            <person name="Zhang H."/>
            <person name="McKenzie M."/>
            <person name="Knabel M."/>
            <person name="Harris A."/>
            <person name="Allan A.C."/>
            <person name="Gleave A."/>
            <person name="Chen A."/>
            <person name="Janssen B.J."/>
            <person name="Plunkett B."/>
            <person name="Ampomah-Dwamena C."/>
            <person name="Voogd C."/>
            <person name="Leif D."/>
            <person name="Lafferty D."/>
            <person name="Souleyre E.J.F."/>
            <person name="Varkonyi-Gasic E."/>
            <person name="Gambi F."/>
            <person name="Hanley J."/>
            <person name="Yao J.L."/>
            <person name="Cheung J."/>
            <person name="David K.M."/>
            <person name="Warren B."/>
            <person name="Marsh K."/>
            <person name="Snowden K.C."/>
            <person name="Lin-Wang K."/>
            <person name="Brian L."/>
            <person name="Martinez-Sanchez M."/>
            <person name="Wang M."/>
            <person name="Ileperuma N."/>
            <person name="Macnee N."/>
            <person name="Campin R."/>
            <person name="McAtee P."/>
            <person name="Drummond R.S.M."/>
            <person name="Espley R.V."/>
            <person name="Ireland H.S."/>
            <person name="Wu R."/>
            <person name="Atkinson R.G."/>
            <person name="Karunairetnam S."/>
            <person name="Bulley S."/>
            <person name="Chunkath S."/>
            <person name="Hanley Z."/>
            <person name="Storey R."/>
            <person name="Thrimawithana A.H."/>
            <person name="Thomson S."/>
            <person name="David C."/>
            <person name="Testolin R."/>
            <person name="Huang H."/>
            <person name="Hellens R.P."/>
            <person name="Schaffer R.J."/>
        </authorList>
    </citation>
    <scope>NUCLEOTIDE SEQUENCE [LARGE SCALE GENOMIC DNA]</scope>
    <source>
        <strain evidence="3">cv. Red5</strain>
    </source>
</reference>
<comment type="caution">
    <text evidence="2">The sequence shown here is derived from an EMBL/GenBank/DDBJ whole genome shotgun (WGS) entry which is preliminary data.</text>
</comment>
<dbReference type="EMBL" id="NKQK01000029">
    <property type="protein sequence ID" value="PSR84991.1"/>
    <property type="molecule type" value="Genomic_DNA"/>
</dbReference>
<dbReference type="PANTHER" id="PTHR33167">
    <property type="entry name" value="TRANSCRIPTION FACTOR, PUTATIVE (DUF863)-RELATED"/>
    <property type="match status" value="1"/>
</dbReference>
<dbReference type="AlphaFoldDB" id="A0A2R6P401"/>
<dbReference type="Proteomes" id="UP000241394">
    <property type="component" value="Chromosome LG29"/>
</dbReference>
<dbReference type="Gramene" id="PSR84991">
    <property type="protein sequence ID" value="PSR84991"/>
    <property type="gene ID" value="CEY00_Acc32966"/>
</dbReference>
<dbReference type="PANTHER" id="PTHR33167:SF4">
    <property type="entry name" value="TRANSCRIPTION FACTOR, PUTATIVE (DUF863)-RELATED"/>
    <property type="match status" value="1"/>
</dbReference>
<evidence type="ECO:0000313" key="2">
    <source>
        <dbReference type="EMBL" id="PSR84991.1"/>
    </source>
</evidence>
<dbReference type="OrthoDB" id="630817at2759"/>
<evidence type="ECO:0000256" key="1">
    <source>
        <dbReference type="SAM" id="MobiDB-lite"/>
    </source>
</evidence>
<dbReference type="STRING" id="1590841.A0A2R6P401"/>
<reference evidence="2 3" key="1">
    <citation type="submission" date="2017-07" db="EMBL/GenBank/DDBJ databases">
        <title>An improved, manually edited Actinidia chinensis var. chinensis (kiwifruit) genome highlights the challenges associated with draft genomes and gene prediction in plants.</title>
        <authorList>
            <person name="Pilkington S."/>
            <person name="Crowhurst R."/>
            <person name="Hilario E."/>
            <person name="Nardozza S."/>
            <person name="Fraser L."/>
            <person name="Peng Y."/>
            <person name="Gunaseelan K."/>
            <person name="Simpson R."/>
            <person name="Tahir J."/>
            <person name="Deroles S."/>
            <person name="Templeton K."/>
            <person name="Luo Z."/>
            <person name="Davy M."/>
            <person name="Cheng C."/>
            <person name="Mcneilage M."/>
            <person name="Scaglione D."/>
            <person name="Liu Y."/>
            <person name="Zhang Q."/>
            <person name="Datson P."/>
            <person name="De Silva N."/>
            <person name="Gardiner S."/>
            <person name="Bassett H."/>
            <person name="Chagne D."/>
            <person name="Mccallum J."/>
            <person name="Dzierzon H."/>
            <person name="Deng C."/>
            <person name="Wang Y.-Y."/>
            <person name="Barron N."/>
            <person name="Manako K."/>
            <person name="Bowen J."/>
            <person name="Foster T."/>
            <person name="Erridge Z."/>
            <person name="Tiffin H."/>
            <person name="Waite C."/>
            <person name="Davies K."/>
            <person name="Grierson E."/>
            <person name="Laing W."/>
            <person name="Kirk R."/>
            <person name="Chen X."/>
            <person name="Wood M."/>
            <person name="Montefiori M."/>
            <person name="Brummell D."/>
            <person name="Schwinn K."/>
            <person name="Catanach A."/>
            <person name="Fullerton C."/>
            <person name="Li D."/>
            <person name="Meiyalaghan S."/>
            <person name="Nieuwenhuizen N."/>
            <person name="Read N."/>
            <person name="Prakash R."/>
            <person name="Hunter D."/>
            <person name="Zhang H."/>
            <person name="Mckenzie M."/>
            <person name="Knabel M."/>
            <person name="Harris A."/>
            <person name="Allan A."/>
            <person name="Chen A."/>
            <person name="Janssen B."/>
            <person name="Plunkett B."/>
            <person name="Dwamena C."/>
            <person name="Voogd C."/>
            <person name="Leif D."/>
            <person name="Lafferty D."/>
            <person name="Souleyre E."/>
            <person name="Varkonyi-Gasic E."/>
            <person name="Gambi F."/>
            <person name="Hanley J."/>
            <person name="Yao J.-L."/>
            <person name="Cheung J."/>
            <person name="David K."/>
            <person name="Warren B."/>
            <person name="Marsh K."/>
            <person name="Snowden K."/>
            <person name="Lin-Wang K."/>
            <person name="Brian L."/>
            <person name="Martinez-Sanchez M."/>
            <person name="Wang M."/>
            <person name="Ileperuma N."/>
            <person name="Macnee N."/>
            <person name="Campin R."/>
            <person name="Mcatee P."/>
            <person name="Drummond R."/>
            <person name="Espley R."/>
            <person name="Ireland H."/>
            <person name="Wu R."/>
            <person name="Atkinson R."/>
            <person name="Karunairetnam S."/>
            <person name="Bulley S."/>
            <person name="Chunkath S."/>
            <person name="Hanley Z."/>
            <person name="Storey R."/>
            <person name="Thrimawithana A."/>
            <person name="Thomson S."/>
            <person name="David C."/>
            <person name="Testolin R."/>
        </authorList>
    </citation>
    <scope>NUCLEOTIDE SEQUENCE [LARGE SCALE GENOMIC DNA]</scope>
    <source>
        <strain evidence="3">cv. Red5</strain>
        <tissue evidence="2">Young leaf</tissue>
    </source>
</reference>
<dbReference type="FunCoup" id="A0A2R6P401">
    <property type="interactions" value="1824"/>
</dbReference>
<organism evidence="2 3">
    <name type="scientific">Actinidia chinensis var. chinensis</name>
    <name type="common">Chinese soft-hair kiwi</name>
    <dbReference type="NCBI Taxonomy" id="1590841"/>
    <lineage>
        <taxon>Eukaryota</taxon>
        <taxon>Viridiplantae</taxon>
        <taxon>Streptophyta</taxon>
        <taxon>Embryophyta</taxon>
        <taxon>Tracheophyta</taxon>
        <taxon>Spermatophyta</taxon>
        <taxon>Magnoliopsida</taxon>
        <taxon>eudicotyledons</taxon>
        <taxon>Gunneridae</taxon>
        <taxon>Pentapetalae</taxon>
        <taxon>asterids</taxon>
        <taxon>Ericales</taxon>
        <taxon>Actinidiaceae</taxon>
        <taxon>Actinidia</taxon>
    </lineage>
</organism>
<gene>
    <name evidence="2" type="ORF">CEY00_Acc32966</name>
</gene>
<name>A0A2R6P401_ACTCC</name>
<protein>
    <submittedName>
        <fullName evidence="2">Uncharacterized protein</fullName>
    </submittedName>
</protein>
<proteinExistence type="predicted"/>